<evidence type="ECO:0000313" key="3">
    <source>
        <dbReference type="Proteomes" id="UP000539642"/>
    </source>
</evidence>
<dbReference type="Proteomes" id="UP000539642">
    <property type="component" value="Unassembled WGS sequence"/>
</dbReference>
<proteinExistence type="predicted"/>
<evidence type="ECO:0000313" key="2">
    <source>
        <dbReference type="EMBL" id="MBB5347705.1"/>
    </source>
</evidence>
<name>A0A840UPY5_9BACT</name>
<reference evidence="2 3" key="1">
    <citation type="submission" date="2020-08" db="EMBL/GenBank/DDBJ databases">
        <title>Genomic Encyclopedia of Type Strains, Phase IV (KMG-IV): sequencing the most valuable type-strain genomes for metagenomic binning, comparative biology and taxonomic classification.</title>
        <authorList>
            <person name="Goeker M."/>
        </authorList>
    </citation>
    <scope>NUCLEOTIDE SEQUENCE [LARGE SCALE GENOMIC DNA]</scope>
    <source>
        <strain evidence="2 3">DSM 28570</strain>
    </source>
</reference>
<dbReference type="EMBL" id="JACHEO010000006">
    <property type="protein sequence ID" value="MBB5347705.1"/>
    <property type="molecule type" value="Genomic_DNA"/>
</dbReference>
<feature type="region of interest" description="Disordered" evidence="1">
    <location>
        <begin position="22"/>
        <end position="48"/>
    </location>
</feature>
<evidence type="ECO:0000256" key="1">
    <source>
        <dbReference type="SAM" id="MobiDB-lite"/>
    </source>
</evidence>
<dbReference type="AlphaFoldDB" id="A0A840UPY5"/>
<accession>A0A840UPY5</accession>
<sequence>MTAKTADGKVFYENEKIYMPVPQQMGRGDKMGRGPYEKSGILRDSSLPPLKTTREKFTIPVYTEATKDDKLVRTIIANDFTVDVEVWYQPYGKKDDEGNAQKWFAVTKNMSIAKGGK</sequence>
<feature type="compositionally biased region" description="Basic and acidic residues" evidence="1">
    <location>
        <begin position="27"/>
        <end position="36"/>
    </location>
</feature>
<organism evidence="2 3">
    <name type="scientific">Desulfoprunum benzoelyticum</name>
    <dbReference type="NCBI Taxonomy" id="1506996"/>
    <lineage>
        <taxon>Bacteria</taxon>
        <taxon>Pseudomonadati</taxon>
        <taxon>Thermodesulfobacteriota</taxon>
        <taxon>Desulfobulbia</taxon>
        <taxon>Desulfobulbales</taxon>
        <taxon>Desulfobulbaceae</taxon>
        <taxon>Desulfoprunum</taxon>
    </lineage>
</organism>
<protein>
    <submittedName>
        <fullName evidence="2">Uncharacterized protein</fullName>
    </submittedName>
</protein>
<keyword evidence="3" id="KW-1185">Reference proteome</keyword>
<comment type="caution">
    <text evidence="2">The sequence shown here is derived from an EMBL/GenBank/DDBJ whole genome shotgun (WGS) entry which is preliminary data.</text>
</comment>
<gene>
    <name evidence="2" type="ORF">HNQ81_001429</name>
</gene>